<name>K3XB28_GLOUD</name>
<dbReference type="VEuPathDB" id="FungiDB:PYU1_G014396"/>
<evidence type="ECO:0008006" key="3">
    <source>
        <dbReference type="Google" id="ProtNLM"/>
    </source>
</evidence>
<sequence length="66" mass="7869">MDEQRQRSLSGFLEYKKLDGSWRPFLFQTLEYQLMVYRVHPTHQVTVMSTDIRKATEITLAYENGN</sequence>
<evidence type="ECO:0000313" key="1">
    <source>
        <dbReference type="EnsemblProtists" id="PYU1_T014427"/>
    </source>
</evidence>
<evidence type="ECO:0000313" key="2">
    <source>
        <dbReference type="Proteomes" id="UP000019132"/>
    </source>
</evidence>
<reference evidence="2" key="2">
    <citation type="submission" date="2010-04" db="EMBL/GenBank/DDBJ databases">
        <authorList>
            <person name="Buell R."/>
            <person name="Hamilton J."/>
            <person name="Hostetler J."/>
        </authorList>
    </citation>
    <scope>NUCLEOTIDE SEQUENCE [LARGE SCALE GENOMIC DNA]</scope>
    <source>
        <strain evidence="2">DAOM:BR144</strain>
    </source>
</reference>
<dbReference type="EMBL" id="GL376589">
    <property type="status" value="NOT_ANNOTATED_CDS"/>
    <property type="molecule type" value="Genomic_DNA"/>
</dbReference>
<dbReference type="EnsemblProtists" id="PYU1_T014427">
    <property type="protein sequence ID" value="PYU1_T014427"/>
    <property type="gene ID" value="PYU1_G014396"/>
</dbReference>
<dbReference type="Proteomes" id="UP000019132">
    <property type="component" value="Unassembled WGS sequence"/>
</dbReference>
<reference evidence="1" key="3">
    <citation type="submission" date="2015-02" db="UniProtKB">
        <authorList>
            <consortium name="EnsemblProtists"/>
        </authorList>
    </citation>
    <scope>IDENTIFICATION</scope>
    <source>
        <strain evidence="1">DAOM BR144</strain>
    </source>
</reference>
<dbReference type="HOGENOM" id="CLU_2839157_0_0_1"/>
<dbReference type="InParanoid" id="K3XB28"/>
<organism evidence="1 2">
    <name type="scientific">Globisporangium ultimum (strain ATCC 200006 / CBS 805.95 / DAOM BR144)</name>
    <name type="common">Pythium ultimum</name>
    <dbReference type="NCBI Taxonomy" id="431595"/>
    <lineage>
        <taxon>Eukaryota</taxon>
        <taxon>Sar</taxon>
        <taxon>Stramenopiles</taxon>
        <taxon>Oomycota</taxon>
        <taxon>Peronosporomycetes</taxon>
        <taxon>Pythiales</taxon>
        <taxon>Pythiaceae</taxon>
        <taxon>Globisporangium</taxon>
    </lineage>
</organism>
<reference evidence="2" key="1">
    <citation type="journal article" date="2010" name="Genome Biol.">
        <title>Genome sequence of the necrotrophic plant pathogen Pythium ultimum reveals original pathogenicity mechanisms and effector repertoire.</title>
        <authorList>
            <person name="Levesque C.A."/>
            <person name="Brouwer H."/>
            <person name="Cano L."/>
            <person name="Hamilton J.P."/>
            <person name="Holt C."/>
            <person name="Huitema E."/>
            <person name="Raffaele S."/>
            <person name="Robideau G.P."/>
            <person name="Thines M."/>
            <person name="Win J."/>
            <person name="Zerillo M.M."/>
            <person name="Beakes G.W."/>
            <person name="Boore J.L."/>
            <person name="Busam D."/>
            <person name="Dumas B."/>
            <person name="Ferriera S."/>
            <person name="Fuerstenberg S.I."/>
            <person name="Gachon C.M."/>
            <person name="Gaulin E."/>
            <person name="Govers F."/>
            <person name="Grenville-Briggs L."/>
            <person name="Horner N."/>
            <person name="Hostetler J."/>
            <person name="Jiang R.H."/>
            <person name="Johnson J."/>
            <person name="Krajaejun T."/>
            <person name="Lin H."/>
            <person name="Meijer H.J."/>
            <person name="Moore B."/>
            <person name="Morris P."/>
            <person name="Phuntmart V."/>
            <person name="Puiu D."/>
            <person name="Shetty J."/>
            <person name="Stajich J.E."/>
            <person name="Tripathy S."/>
            <person name="Wawra S."/>
            <person name="van West P."/>
            <person name="Whitty B.R."/>
            <person name="Coutinho P.M."/>
            <person name="Henrissat B."/>
            <person name="Martin F."/>
            <person name="Thomas P.D."/>
            <person name="Tyler B.M."/>
            <person name="De Vries R.P."/>
            <person name="Kamoun S."/>
            <person name="Yandell M."/>
            <person name="Tisserat N."/>
            <person name="Buell C.R."/>
        </authorList>
    </citation>
    <scope>NUCLEOTIDE SEQUENCE</scope>
    <source>
        <strain evidence="2">DAOM:BR144</strain>
    </source>
</reference>
<accession>K3XB28</accession>
<proteinExistence type="predicted"/>
<protein>
    <recommendedName>
        <fullName evidence="3">PH domain-containing protein</fullName>
    </recommendedName>
</protein>
<keyword evidence="2" id="KW-1185">Reference proteome</keyword>
<dbReference type="AlphaFoldDB" id="K3XB28"/>